<feature type="coiled-coil region" evidence="1">
    <location>
        <begin position="117"/>
        <end position="144"/>
    </location>
</feature>
<feature type="region of interest" description="Disordered" evidence="2">
    <location>
        <begin position="217"/>
        <end position="265"/>
    </location>
</feature>
<feature type="compositionally biased region" description="Basic and acidic residues" evidence="2">
    <location>
        <begin position="255"/>
        <end position="265"/>
    </location>
</feature>
<dbReference type="Proteomes" id="UP001168821">
    <property type="component" value="Unassembled WGS sequence"/>
</dbReference>
<comment type="caution">
    <text evidence="3">The sequence shown here is derived from an EMBL/GenBank/DDBJ whole genome shotgun (WGS) entry which is preliminary data.</text>
</comment>
<keyword evidence="4" id="KW-1185">Reference proteome</keyword>
<sequence>MDESTSILRAETSSQLSSTEDLLQNVVLMAEIGIDLKERCNIAEKYVAHLKLLFSQAARTIEGLQTTSKCALQQAKKLLNGTTPLAGSSGVRTDYEKLLAVIDKQLNDFDDLKHIELENDSIRLSDLTEKIKLLENRQKLSDNNLPPSGSNKSLKCDVDEKYPENWSRDSTIDLNNVMNLPPVPEDVFSSFSSGQKPKRSSSLSSLKSMRKVKLFLQRAETSDEEDISSDNEDHELGQKGDSDDGSSSKKYLGNIKEETQDQHIS</sequence>
<organism evidence="3 4">
    <name type="scientific">Zophobas morio</name>
    <dbReference type="NCBI Taxonomy" id="2755281"/>
    <lineage>
        <taxon>Eukaryota</taxon>
        <taxon>Metazoa</taxon>
        <taxon>Ecdysozoa</taxon>
        <taxon>Arthropoda</taxon>
        <taxon>Hexapoda</taxon>
        <taxon>Insecta</taxon>
        <taxon>Pterygota</taxon>
        <taxon>Neoptera</taxon>
        <taxon>Endopterygota</taxon>
        <taxon>Coleoptera</taxon>
        <taxon>Polyphaga</taxon>
        <taxon>Cucujiformia</taxon>
        <taxon>Tenebrionidae</taxon>
        <taxon>Zophobas</taxon>
    </lineage>
</organism>
<evidence type="ECO:0000256" key="1">
    <source>
        <dbReference type="SAM" id="Coils"/>
    </source>
</evidence>
<gene>
    <name evidence="3" type="ORF">Zmor_026338</name>
</gene>
<proteinExistence type="predicted"/>
<name>A0AA38HTT8_9CUCU</name>
<accession>A0AA38HTT8</accession>
<evidence type="ECO:0000313" key="3">
    <source>
        <dbReference type="EMBL" id="KAJ3643638.1"/>
    </source>
</evidence>
<dbReference type="AlphaFoldDB" id="A0AA38HTT8"/>
<evidence type="ECO:0000256" key="2">
    <source>
        <dbReference type="SAM" id="MobiDB-lite"/>
    </source>
</evidence>
<protein>
    <submittedName>
        <fullName evidence="3">Uncharacterized protein</fullName>
    </submittedName>
</protein>
<feature type="compositionally biased region" description="Acidic residues" evidence="2">
    <location>
        <begin position="222"/>
        <end position="233"/>
    </location>
</feature>
<reference evidence="3" key="1">
    <citation type="journal article" date="2023" name="G3 (Bethesda)">
        <title>Whole genome assemblies of Zophobas morio and Tenebrio molitor.</title>
        <authorList>
            <person name="Kaur S."/>
            <person name="Stinson S.A."/>
            <person name="diCenzo G.C."/>
        </authorList>
    </citation>
    <scope>NUCLEOTIDE SEQUENCE</scope>
    <source>
        <strain evidence="3">QUZm001</strain>
    </source>
</reference>
<evidence type="ECO:0000313" key="4">
    <source>
        <dbReference type="Proteomes" id="UP001168821"/>
    </source>
</evidence>
<keyword evidence="1" id="KW-0175">Coiled coil</keyword>
<dbReference type="EMBL" id="JALNTZ010000008">
    <property type="protein sequence ID" value="KAJ3643638.1"/>
    <property type="molecule type" value="Genomic_DNA"/>
</dbReference>